<dbReference type="Pfam" id="PF01943">
    <property type="entry name" value="Polysacc_synt"/>
    <property type="match status" value="1"/>
</dbReference>
<proteinExistence type="predicted"/>
<feature type="transmembrane region" description="Helical" evidence="6">
    <location>
        <begin position="7"/>
        <end position="33"/>
    </location>
</feature>
<reference evidence="7" key="1">
    <citation type="submission" date="2019-08" db="EMBL/GenBank/DDBJ databases">
        <title>Comparative genome analysis confer to the adaptation heavy metal polluted environment.</title>
        <authorList>
            <person name="Li Y."/>
        </authorList>
    </citation>
    <scope>NUCLEOTIDE SEQUENCE [LARGE SCALE GENOMIC DNA]</scope>
    <source>
        <strain evidence="7">P1</strain>
    </source>
</reference>
<sequence length="504" mass="56617">MSRTKSAFFGALSSQFYTIISVLVSIFSVPVIISHLSSEVYGLSIIIFQITAYLGMFDFGLIAGVERYLAGTREDSDENREIIKKIISTAVIVYGIIALIIMLSGNIFAPFAAKLFNAPAKYTNTVHQIVSVLSILLGFQLILRALTAIFFAHQRQTLFNTLSFILNFANTVLTVIFVCLGYDLWSFVYSQVIVFLLSSILNIYQLRKHYPYIRINIRQFDLALVKDMFSYGFSLFLVGIAVQVIFQTDRIIIGTFVSLTAVSVYSFTTKLPELSSQVIWKISDNSFPALVELSKQKNSGGALKNTHDRIMQLTLSFTTTIFWILILTSFPFIKLWVGNEYYAGMSFTASVAYLYLIQLTFIHVTSVCLNGVGVARSISVMALIEAAINLSLSIFLVKEYGLNGVIIGTIVGGILTSFWYIPYLSVKYLGGTALSYLKTLLKPILLCSAFDGLLYYLFKQKFYVINSWLLLILYTLLISILFLIPVVLINKSLFRDLMKKIFAK</sequence>
<comment type="subcellular location">
    <subcellularLocation>
        <location evidence="1">Cell membrane</location>
        <topology evidence="1">Multi-pass membrane protein</topology>
    </subcellularLocation>
</comment>
<gene>
    <name evidence="7" type="ORF">DEO27_010955</name>
</gene>
<evidence type="ECO:0000256" key="6">
    <source>
        <dbReference type="SAM" id="Phobius"/>
    </source>
</evidence>
<dbReference type="Proteomes" id="UP000251402">
    <property type="component" value="Chromosome"/>
</dbReference>
<evidence type="ECO:0000313" key="7">
    <source>
        <dbReference type="EMBL" id="QEM10522.1"/>
    </source>
</evidence>
<feature type="transmembrane region" description="Helical" evidence="6">
    <location>
        <begin position="251"/>
        <end position="268"/>
    </location>
</feature>
<feature type="transmembrane region" description="Helical" evidence="6">
    <location>
        <begin position="313"/>
        <end position="333"/>
    </location>
</feature>
<dbReference type="PANTHER" id="PTHR30250">
    <property type="entry name" value="PST FAMILY PREDICTED COLANIC ACID TRANSPORTER"/>
    <property type="match status" value="1"/>
</dbReference>
<evidence type="ECO:0000256" key="1">
    <source>
        <dbReference type="ARBA" id="ARBA00004651"/>
    </source>
</evidence>
<keyword evidence="5 6" id="KW-0472">Membrane</keyword>
<keyword evidence="8" id="KW-1185">Reference proteome</keyword>
<accession>A0A5C1HXE0</accession>
<evidence type="ECO:0000256" key="3">
    <source>
        <dbReference type="ARBA" id="ARBA00022692"/>
    </source>
</evidence>
<evidence type="ECO:0000256" key="5">
    <source>
        <dbReference type="ARBA" id="ARBA00023136"/>
    </source>
</evidence>
<evidence type="ECO:0000313" key="8">
    <source>
        <dbReference type="Proteomes" id="UP000251402"/>
    </source>
</evidence>
<feature type="transmembrane region" description="Helical" evidence="6">
    <location>
        <begin position="86"/>
        <end position="109"/>
    </location>
</feature>
<dbReference type="OrthoDB" id="5751261at2"/>
<evidence type="ECO:0000256" key="4">
    <source>
        <dbReference type="ARBA" id="ARBA00022989"/>
    </source>
</evidence>
<dbReference type="AlphaFoldDB" id="A0A5C1HXE0"/>
<dbReference type="GO" id="GO:0005886">
    <property type="term" value="C:plasma membrane"/>
    <property type="evidence" value="ECO:0007669"/>
    <property type="project" value="UniProtKB-SubCell"/>
</dbReference>
<feature type="transmembrane region" description="Helical" evidence="6">
    <location>
        <begin position="164"/>
        <end position="182"/>
    </location>
</feature>
<dbReference type="InterPro" id="IPR002797">
    <property type="entry name" value="Polysacc_synth"/>
</dbReference>
<dbReference type="RefSeq" id="WP_112566463.1">
    <property type="nucleotide sequence ID" value="NZ_CP043450.1"/>
</dbReference>
<organism evidence="7 8">
    <name type="scientific">Mucilaginibacter rubeus</name>
    <dbReference type="NCBI Taxonomy" id="2027860"/>
    <lineage>
        <taxon>Bacteria</taxon>
        <taxon>Pseudomonadati</taxon>
        <taxon>Bacteroidota</taxon>
        <taxon>Sphingobacteriia</taxon>
        <taxon>Sphingobacteriales</taxon>
        <taxon>Sphingobacteriaceae</taxon>
        <taxon>Mucilaginibacter</taxon>
    </lineage>
</organism>
<feature type="transmembrane region" description="Helical" evidence="6">
    <location>
        <begin position="228"/>
        <end position="245"/>
    </location>
</feature>
<dbReference type="EMBL" id="CP043450">
    <property type="protein sequence ID" value="QEM10522.1"/>
    <property type="molecule type" value="Genomic_DNA"/>
</dbReference>
<feature type="transmembrane region" description="Helical" evidence="6">
    <location>
        <begin position="45"/>
        <end position="65"/>
    </location>
</feature>
<feature type="transmembrane region" description="Helical" evidence="6">
    <location>
        <begin position="379"/>
        <end position="396"/>
    </location>
</feature>
<keyword evidence="2" id="KW-1003">Cell membrane</keyword>
<dbReference type="InterPro" id="IPR050833">
    <property type="entry name" value="Poly_Biosynth_Transport"/>
</dbReference>
<feature type="transmembrane region" description="Helical" evidence="6">
    <location>
        <begin position="129"/>
        <end position="152"/>
    </location>
</feature>
<feature type="transmembrane region" description="Helical" evidence="6">
    <location>
        <begin position="188"/>
        <end position="207"/>
    </location>
</feature>
<dbReference type="KEGG" id="mrub:DEO27_010955"/>
<keyword evidence="3 6" id="KW-0812">Transmembrane</keyword>
<feature type="transmembrane region" description="Helical" evidence="6">
    <location>
        <begin position="402"/>
        <end position="420"/>
    </location>
</feature>
<protein>
    <submittedName>
        <fullName evidence="7">Oligosaccharide flippase family protein</fullName>
    </submittedName>
</protein>
<name>A0A5C1HXE0_9SPHI</name>
<feature type="transmembrane region" description="Helical" evidence="6">
    <location>
        <begin position="353"/>
        <end position="372"/>
    </location>
</feature>
<keyword evidence="4 6" id="KW-1133">Transmembrane helix</keyword>
<evidence type="ECO:0000256" key="2">
    <source>
        <dbReference type="ARBA" id="ARBA00022475"/>
    </source>
</evidence>
<dbReference type="PANTHER" id="PTHR30250:SF26">
    <property type="entry name" value="PSMA PROTEIN"/>
    <property type="match status" value="1"/>
</dbReference>
<feature type="transmembrane region" description="Helical" evidence="6">
    <location>
        <begin position="464"/>
        <end position="489"/>
    </location>
</feature>
<feature type="transmembrane region" description="Helical" evidence="6">
    <location>
        <begin position="440"/>
        <end position="458"/>
    </location>
</feature>